<accession>A0A318SPH3</accession>
<dbReference type="Proteomes" id="UP000248311">
    <property type="component" value="Unassembled WGS sequence"/>
</dbReference>
<dbReference type="AlphaFoldDB" id="A0A318SPH3"/>
<evidence type="ECO:0000259" key="1">
    <source>
        <dbReference type="Pfam" id="PF06568"/>
    </source>
</evidence>
<dbReference type="InterPro" id="IPR009506">
    <property type="entry name" value="YjiS-like"/>
</dbReference>
<dbReference type="RefSeq" id="WP_110815192.1">
    <property type="nucleotide sequence ID" value="NZ_QJTE01000004.1"/>
</dbReference>
<sequence length="71" mass="7685">MAYATDTRTLGTPTFGQRVSAVRATLADRAAKNKVYRTTMVELGALSDRDLADLGIARSMIKGIAYEAAYK</sequence>
<evidence type="ECO:0000313" key="3">
    <source>
        <dbReference type="Proteomes" id="UP000248311"/>
    </source>
</evidence>
<keyword evidence="3" id="KW-1185">Reference proteome</keyword>
<protein>
    <submittedName>
        <fullName evidence="2">Uncharacterized protein DUF1127</fullName>
    </submittedName>
</protein>
<gene>
    <name evidence="2" type="ORF">DFP88_104293</name>
</gene>
<proteinExistence type="predicted"/>
<feature type="domain" description="YjiS-like" evidence="1">
    <location>
        <begin position="26"/>
        <end position="61"/>
    </location>
</feature>
<evidence type="ECO:0000313" key="2">
    <source>
        <dbReference type="EMBL" id="PYE82536.1"/>
    </source>
</evidence>
<reference evidence="2 3" key="1">
    <citation type="submission" date="2018-06" db="EMBL/GenBank/DDBJ databases">
        <title>Genomic Encyclopedia of Type Strains, Phase III (KMG-III): the genomes of soil and plant-associated and newly described type strains.</title>
        <authorList>
            <person name="Whitman W."/>
        </authorList>
    </citation>
    <scope>NUCLEOTIDE SEQUENCE [LARGE SCALE GENOMIC DNA]</scope>
    <source>
        <strain evidence="2 3">CECT 9025</strain>
    </source>
</reference>
<dbReference type="OrthoDB" id="8244198at2"/>
<dbReference type="Pfam" id="PF06568">
    <property type="entry name" value="YjiS-like"/>
    <property type="match status" value="1"/>
</dbReference>
<dbReference type="EMBL" id="QJTE01000004">
    <property type="protein sequence ID" value="PYE82536.1"/>
    <property type="molecule type" value="Genomic_DNA"/>
</dbReference>
<comment type="caution">
    <text evidence="2">The sequence shown here is derived from an EMBL/GenBank/DDBJ whole genome shotgun (WGS) entry which is preliminary data.</text>
</comment>
<name>A0A318SPH3_9RHOB</name>
<organism evidence="2 3">
    <name type="scientific">Pseudoroseicyclus aestuarii</name>
    <dbReference type="NCBI Taxonomy" id="1795041"/>
    <lineage>
        <taxon>Bacteria</taxon>
        <taxon>Pseudomonadati</taxon>
        <taxon>Pseudomonadota</taxon>
        <taxon>Alphaproteobacteria</taxon>
        <taxon>Rhodobacterales</taxon>
        <taxon>Paracoccaceae</taxon>
        <taxon>Pseudoroseicyclus</taxon>
    </lineage>
</organism>